<evidence type="ECO:0000256" key="1">
    <source>
        <dbReference type="SAM" id="MobiDB-lite"/>
    </source>
</evidence>
<feature type="region of interest" description="Disordered" evidence="1">
    <location>
        <begin position="92"/>
        <end position="115"/>
    </location>
</feature>
<dbReference type="Proteomes" id="UP000287651">
    <property type="component" value="Unassembled WGS sequence"/>
</dbReference>
<reference evidence="2 3" key="1">
    <citation type="journal article" date="2014" name="Agronomy (Basel)">
        <title>A Draft Genome Sequence for Ensete ventricosum, the Drought-Tolerant Tree Against Hunger.</title>
        <authorList>
            <person name="Harrison J."/>
            <person name="Moore K.A."/>
            <person name="Paszkiewicz K."/>
            <person name="Jones T."/>
            <person name="Grant M."/>
            <person name="Ambacheew D."/>
            <person name="Muzemil S."/>
            <person name="Studholme D.J."/>
        </authorList>
    </citation>
    <scope>NUCLEOTIDE SEQUENCE [LARGE SCALE GENOMIC DNA]</scope>
</reference>
<dbReference type="EMBL" id="AMZH03005473">
    <property type="protein sequence ID" value="RRT66317.1"/>
    <property type="molecule type" value="Genomic_DNA"/>
</dbReference>
<name>A0A426ZQM2_ENSVE</name>
<comment type="caution">
    <text evidence="2">The sequence shown here is derived from an EMBL/GenBank/DDBJ whole genome shotgun (WGS) entry which is preliminary data.</text>
</comment>
<evidence type="ECO:0000313" key="3">
    <source>
        <dbReference type="Proteomes" id="UP000287651"/>
    </source>
</evidence>
<feature type="compositionally biased region" description="Low complexity" evidence="1">
    <location>
        <begin position="128"/>
        <end position="145"/>
    </location>
</feature>
<protein>
    <submittedName>
        <fullName evidence="2">Uncharacterized protein</fullName>
    </submittedName>
</protein>
<evidence type="ECO:0000313" key="2">
    <source>
        <dbReference type="EMBL" id="RRT66317.1"/>
    </source>
</evidence>
<sequence length="262" mass="28624">MALPSNRAYFGPSNKDFHVTFPKPSRHIRLNSDQGLGKKHYPGPPLEELRSTLVDKSMVHSSTEEHDSILRLFPRWGNGTIGHLHGGLPRTCAAGPGIDENDPDHHSSRPSACSAYPSVASSIAGIGSATSASNAPHASSSISSEPPTPRTTNPRGVRPSEESPAALRLQPEQSNSKTRPRHQGHSDPYTLSSDSTDLLRVQLRHVTRRLDEVQKEVCESKEEHRTGPLEGSLFTQEIQDKPIPVSFRLLTLEAYDRSANPA</sequence>
<organism evidence="2 3">
    <name type="scientific">Ensete ventricosum</name>
    <name type="common">Abyssinian banana</name>
    <name type="synonym">Musa ensete</name>
    <dbReference type="NCBI Taxonomy" id="4639"/>
    <lineage>
        <taxon>Eukaryota</taxon>
        <taxon>Viridiplantae</taxon>
        <taxon>Streptophyta</taxon>
        <taxon>Embryophyta</taxon>
        <taxon>Tracheophyta</taxon>
        <taxon>Spermatophyta</taxon>
        <taxon>Magnoliopsida</taxon>
        <taxon>Liliopsida</taxon>
        <taxon>Zingiberales</taxon>
        <taxon>Musaceae</taxon>
        <taxon>Ensete</taxon>
    </lineage>
</organism>
<accession>A0A426ZQM2</accession>
<dbReference type="AlphaFoldDB" id="A0A426ZQM2"/>
<proteinExistence type="predicted"/>
<gene>
    <name evidence="2" type="ORF">B296_00024254</name>
</gene>
<feature type="region of interest" description="Disordered" evidence="1">
    <location>
        <begin position="128"/>
        <end position="196"/>
    </location>
</feature>